<evidence type="ECO:0000259" key="1">
    <source>
        <dbReference type="Pfam" id="PF05598"/>
    </source>
</evidence>
<dbReference type="InterPro" id="IPR008490">
    <property type="entry name" value="Transposase_InsH_N"/>
</dbReference>
<dbReference type="Proteomes" id="UP000663935">
    <property type="component" value="Chromosome"/>
</dbReference>
<protein>
    <submittedName>
        <fullName evidence="2">Transposase</fullName>
    </submittedName>
</protein>
<dbReference type="PANTHER" id="PTHR33408:SF2">
    <property type="entry name" value="TRANSPOSASE DDE DOMAIN-CONTAINING PROTEIN"/>
    <property type="match status" value="1"/>
</dbReference>
<evidence type="ECO:0000313" key="3">
    <source>
        <dbReference type="Proteomes" id="UP000663935"/>
    </source>
</evidence>
<accession>A0ABX7SWC0</accession>
<reference evidence="2 3" key="1">
    <citation type="submission" date="2021-03" db="EMBL/GenBank/DDBJ databases">
        <title>Complete genome of Polaribacter_sp.G4M1.</title>
        <authorList>
            <person name="Jeong S.W."/>
            <person name="Bae J.W."/>
        </authorList>
    </citation>
    <scope>NUCLEOTIDE SEQUENCE [LARGE SCALE GENOMIC DNA]</scope>
    <source>
        <strain evidence="2 3">G4M1</strain>
    </source>
</reference>
<gene>
    <name evidence="2" type="ORF">JL193_04555</name>
</gene>
<dbReference type="Pfam" id="PF05598">
    <property type="entry name" value="DUF772"/>
    <property type="match status" value="1"/>
</dbReference>
<organism evidence="2 3">
    <name type="scientific">Polaribacter batillariae</name>
    <dbReference type="NCBI Taxonomy" id="2808900"/>
    <lineage>
        <taxon>Bacteria</taxon>
        <taxon>Pseudomonadati</taxon>
        <taxon>Bacteroidota</taxon>
        <taxon>Flavobacteriia</taxon>
        <taxon>Flavobacteriales</taxon>
        <taxon>Flavobacteriaceae</taxon>
    </lineage>
</organism>
<dbReference type="EMBL" id="CP071795">
    <property type="protein sequence ID" value="QTD38559.1"/>
    <property type="molecule type" value="Genomic_DNA"/>
</dbReference>
<proteinExistence type="predicted"/>
<evidence type="ECO:0000313" key="2">
    <source>
        <dbReference type="EMBL" id="QTD38559.1"/>
    </source>
</evidence>
<dbReference type="PANTHER" id="PTHR33408">
    <property type="entry name" value="TRANSPOSASE"/>
    <property type="match status" value="1"/>
</dbReference>
<sequence length="88" mass="10276">MEYIARTPRNQLGLFPTALDHMIDKDNSVRAIDIFVDRLDLSQFDLTKTAQTGRPSYNPADLLKLFIYGYMNRMRSSRQLEKITCVEF</sequence>
<name>A0ABX7SWC0_9FLAO</name>
<keyword evidence="3" id="KW-1185">Reference proteome</keyword>
<feature type="domain" description="Transposase InsH N-terminal" evidence="1">
    <location>
        <begin position="19"/>
        <end position="82"/>
    </location>
</feature>